<evidence type="ECO:0000256" key="4">
    <source>
        <dbReference type="ARBA" id="ARBA00022448"/>
    </source>
</evidence>
<dbReference type="NCBIfam" id="TIGR00231">
    <property type="entry name" value="small_GTP"/>
    <property type="match status" value="1"/>
</dbReference>
<feature type="binding site" evidence="16">
    <location>
        <position position="40"/>
    </location>
    <ligand>
        <name>GTP</name>
        <dbReference type="ChEBI" id="CHEBI:37565"/>
    </ligand>
</feature>
<dbReference type="InterPro" id="IPR027417">
    <property type="entry name" value="P-loop_NTPase"/>
</dbReference>
<dbReference type="AlphaFoldDB" id="A0AA39HFE8"/>
<comment type="similarity">
    <text evidence="2 19">Belongs to the small GTPase superfamily. SAR1 family.</text>
</comment>
<feature type="binding site" evidence="16">
    <location>
        <position position="136"/>
    </location>
    <ligand>
        <name>GTP</name>
        <dbReference type="ChEBI" id="CHEBI:37565"/>
    </ligand>
</feature>
<evidence type="ECO:0000256" key="16">
    <source>
        <dbReference type="PIRSR" id="PIRSR606687-2"/>
    </source>
</evidence>
<feature type="binding site" evidence="16">
    <location>
        <position position="42"/>
    </location>
    <ligand>
        <name>GTP</name>
        <dbReference type="ChEBI" id="CHEBI:37565"/>
    </ligand>
</feature>
<dbReference type="GO" id="GO:0032580">
    <property type="term" value="C:Golgi cisterna membrane"/>
    <property type="evidence" value="ECO:0007669"/>
    <property type="project" value="UniProtKB-SubCell"/>
</dbReference>
<evidence type="ECO:0000256" key="18">
    <source>
        <dbReference type="PIRSR" id="PIRSR606689-2"/>
    </source>
</evidence>
<proteinExistence type="inferred from homology"/>
<dbReference type="GO" id="GO:0005789">
    <property type="term" value="C:endoplasmic reticulum membrane"/>
    <property type="evidence" value="ECO:0007669"/>
    <property type="project" value="UniProtKB-SubCell"/>
</dbReference>
<dbReference type="PRINTS" id="PR00328">
    <property type="entry name" value="SAR1GTPBP"/>
</dbReference>
<keyword evidence="15" id="KW-0460">Magnesium</keyword>
<dbReference type="EC" id="3.6.5.2" evidence="3"/>
<keyword evidence="6" id="KW-0378">Hydrolase</keyword>
<evidence type="ECO:0000256" key="11">
    <source>
        <dbReference type="ARBA" id="ARBA00023134"/>
    </source>
</evidence>
<dbReference type="Proteomes" id="UP001175271">
    <property type="component" value="Unassembled WGS sequence"/>
</dbReference>
<reference evidence="20" key="1">
    <citation type="submission" date="2023-06" db="EMBL/GenBank/DDBJ databases">
        <title>Genomic analysis of the entomopathogenic nematode Steinernema hermaphroditum.</title>
        <authorList>
            <person name="Schwarz E.M."/>
            <person name="Heppert J.K."/>
            <person name="Baniya A."/>
            <person name="Schwartz H.T."/>
            <person name="Tan C.-H."/>
            <person name="Antoshechkin I."/>
            <person name="Sternberg P.W."/>
            <person name="Goodrich-Blair H."/>
            <person name="Dillman A.R."/>
        </authorList>
    </citation>
    <scope>NUCLEOTIDE SEQUENCE</scope>
    <source>
        <strain evidence="20">PS9179</strain>
        <tissue evidence="20">Whole animal</tissue>
    </source>
</reference>
<keyword evidence="7 19" id="KW-0256">Endoplasmic reticulum</keyword>
<dbReference type="Pfam" id="PF00025">
    <property type="entry name" value="Arf"/>
    <property type="match status" value="1"/>
</dbReference>
<feature type="binding site" evidence="18">
    <location>
        <position position="41"/>
    </location>
    <ligand>
        <name>Mg(2+)</name>
        <dbReference type="ChEBI" id="CHEBI:18420"/>
    </ligand>
</feature>
<comment type="subcellular location">
    <subcellularLocation>
        <location evidence="1">Endoplasmic reticulum membrane</location>
        <topology evidence="1">Peripheral membrane protein</topology>
    </subcellularLocation>
    <subcellularLocation>
        <location evidence="13">Golgi apparatus</location>
        <location evidence="13">Golgi stack membrane</location>
        <topology evidence="13">Peripheral membrane protein</topology>
    </subcellularLocation>
</comment>
<feature type="binding site" evidence="17">
    <location>
        <begin position="34"/>
        <end position="41"/>
    </location>
    <ligand>
        <name>GTP</name>
        <dbReference type="ChEBI" id="CHEBI:37565"/>
    </ligand>
</feature>
<dbReference type="InterPro" id="IPR006687">
    <property type="entry name" value="Small_GTPase_SAR1"/>
</dbReference>
<name>A0AA39HFE8_9BILA</name>
<evidence type="ECO:0000256" key="7">
    <source>
        <dbReference type="ARBA" id="ARBA00022824"/>
    </source>
</evidence>
<feature type="binding site" evidence="16">
    <location>
        <position position="137"/>
    </location>
    <ligand>
        <name>GTP</name>
        <dbReference type="ChEBI" id="CHEBI:37565"/>
    </ligand>
</feature>
<feature type="binding site" evidence="15">
    <location>
        <position position="36"/>
    </location>
    <ligand>
        <name>Mg(2+)</name>
        <dbReference type="ChEBI" id="CHEBI:18420"/>
    </ligand>
</feature>
<feature type="binding site" evidence="18">
    <location>
        <position position="58"/>
    </location>
    <ligand>
        <name>Mg(2+)</name>
        <dbReference type="ChEBI" id="CHEBI:18420"/>
    </ligand>
</feature>
<evidence type="ECO:0000256" key="13">
    <source>
        <dbReference type="ARBA" id="ARBA00037843"/>
    </source>
</evidence>
<evidence type="ECO:0000256" key="10">
    <source>
        <dbReference type="ARBA" id="ARBA00023034"/>
    </source>
</evidence>
<evidence type="ECO:0000256" key="15">
    <source>
        <dbReference type="PIRSR" id="PIRSR606687-1"/>
    </source>
</evidence>
<keyword evidence="5 16" id="KW-0547">Nucleotide-binding</keyword>
<feature type="binding site" evidence="17">
    <location>
        <begin position="136"/>
        <end position="139"/>
    </location>
    <ligand>
        <name>GTP</name>
        <dbReference type="ChEBI" id="CHEBI:37565"/>
    </ligand>
</feature>
<evidence type="ECO:0000256" key="3">
    <source>
        <dbReference type="ARBA" id="ARBA00011984"/>
    </source>
</evidence>
<dbReference type="InterPro" id="IPR005225">
    <property type="entry name" value="Small_GTP-bd"/>
</dbReference>
<dbReference type="SMART" id="SM00177">
    <property type="entry name" value="ARF"/>
    <property type="match status" value="1"/>
</dbReference>
<dbReference type="SUPFAM" id="SSF52540">
    <property type="entry name" value="P-loop containing nucleoside triphosphate hydrolases"/>
    <property type="match status" value="1"/>
</dbReference>
<gene>
    <name evidence="20" type="ORF">QR680_017003</name>
</gene>
<evidence type="ECO:0000256" key="14">
    <source>
        <dbReference type="ARBA" id="ARBA00047660"/>
    </source>
</evidence>
<dbReference type="GO" id="GO:0016192">
    <property type="term" value="P:vesicle-mediated transport"/>
    <property type="evidence" value="ECO:0007669"/>
    <property type="project" value="UniProtKB-KW"/>
</dbReference>
<dbReference type="GO" id="GO:0003925">
    <property type="term" value="F:G protein activity"/>
    <property type="evidence" value="ECO:0007669"/>
    <property type="project" value="UniProtKB-EC"/>
</dbReference>
<comment type="caution">
    <text evidence="20">The sequence shown here is derived from an EMBL/GenBank/DDBJ whole genome shotgun (WGS) entry which is preliminary data.</text>
</comment>
<dbReference type="PROSITE" id="PS51422">
    <property type="entry name" value="SAR1"/>
    <property type="match status" value="1"/>
</dbReference>
<dbReference type="Gene3D" id="3.40.50.300">
    <property type="entry name" value="P-loop containing nucleotide triphosphate hydrolases"/>
    <property type="match status" value="1"/>
</dbReference>
<dbReference type="PROSITE" id="PS51417">
    <property type="entry name" value="ARF"/>
    <property type="match status" value="1"/>
</dbReference>
<evidence type="ECO:0000256" key="19">
    <source>
        <dbReference type="RuleBase" id="RU003926"/>
    </source>
</evidence>
<dbReference type="GO" id="GO:0006886">
    <property type="term" value="P:intracellular protein transport"/>
    <property type="evidence" value="ECO:0007669"/>
    <property type="project" value="InterPro"/>
</dbReference>
<keyword evidence="12" id="KW-0472">Membrane</keyword>
<protein>
    <recommendedName>
        <fullName evidence="3">small monomeric GTPase</fullName>
        <ecNumber evidence="3">3.6.5.2</ecNumber>
    </recommendedName>
</protein>
<evidence type="ECO:0000256" key="9">
    <source>
        <dbReference type="ARBA" id="ARBA00022927"/>
    </source>
</evidence>
<feature type="binding site" evidence="17">
    <location>
        <position position="80"/>
    </location>
    <ligand>
        <name>GTP</name>
        <dbReference type="ChEBI" id="CHEBI:37565"/>
    </ligand>
</feature>
<evidence type="ECO:0000256" key="6">
    <source>
        <dbReference type="ARBA" id="ARBA00022801"/>
    </source>
</evidence>
<keyword evidence="21" id="KW-1185">Reference proteome</keyword>
<evidence type="ECO:0000256" key="2">
    <source>
        <dbReference type="ARBA" id="ARBA00007507"/>
    </source>
</evidence>
<accession>A0AA39HFE8</accession>
<evidence type="ECO:0000256" key="12">
    <source>
        <dbReference type="ARBA" id="ARBA00023136"/>
    </source>
</evidence>
<organism evidence="20 21">
    <name type="scientific">Steinernema hermaphroditum</name>
    <dbReference type="NCBI Taxonomy" id="289476"/>
    <lineage>
        <taxon>Eukaryota</taxon>
        <taxon>Metazoa</taxon>
        <taxon>Ecdysozoa</taxon>
        <taxon>Nematoda</taxon>
        <taxon>Chromadorea</taxon>
        <taxon>Rhabditida</taxon>
        <taxon>Tylenchina</taxon>
        <taxon>Panagrolaimomorpha</taxon>
        <taxon>Strongyloidoidea</taxon>
        <taxon>Steinernematidae</taxon>
        <taxon>Steinernema</taxon>
    </lineage>
</organism>
<evidence type="ECO:0000256" key="5">
    <source>
        <dbReference type="ARBA" id="ARBA00022741"/>
    </source>
</evidence>
<keyword evidence="10 19" id="KW-0333">Golgi apparatus</keyword>
<evidence type="ECO:0000256" key="1">
    <source>
        <dbReference type="ARBA" id="ARBA00004406"/>
    </source>
</evidence>
<feature type="binding site" evidence="16">
    <location>
        <position position="139"/>
    </location>
    <ligand>
        <name>GTP</name>
        <dbReference type="ChEBI" id="CHEBI:37565"/>
    </ligand>
</feature>
<comment type="catalytic activity">
    <reaction evidence="14">
        <text>GTP + H2O = GDP + phosphate + H(+)</text>
        <dbReference type="Rhea" id="RHEA:19669"/>
        <dbReference type="ChEBI" id="CHEBI:15377"/>
        <dbReference type="ChEBI" id="CHEBI:15378"/>
        <dbReference type="ChEBI" id="CHEBI:37565"/>
        <dbReference type="ChEBI" id="CHEBI:43474"/>
        <dbReference type="ChEBI" id="CHEBI:58189"/>
        <dbReference type="EC" id="3.6.5.2"/>
    </reaction>
    <physiologicalReaction direction="left-to-right" evidence="14">
        <dbReference type="Rhea" id="RHEA:19670"/>
    </physiologicalReaction>
</comment>
<feature type="binding site" evidence="16">
    <location>
        <position position="180"/>
    </location>
    <ligand>
        <name>GTP</name>
        <dbReference type="ChEBI" id="CHEBI:37565"/>
    </ligand>
</feature>
<evidence type="ECO:0000313" key="20">
    <source>
        <dbReference type="EMBL" id="KAK0403572.1"/>
    </source>
</evidence>
<feature type="binding site" evidence="16">
    <location>
        <position position="37"/>
    </location>
    <ligand>
        <name>GTP</name>
        <dbReference type="ChEBI" id="CHEBI:37565"/>
    </ligand>
</feature>
<feature type="binding site" evidence="16">
    <location>
        <position position="39"/>
    </location>
    <ligand>
        <name>GTP</name>
        <dbReference type="ChEBI" id="CHEBI:37565"/>
    </ligand>
</feature>
<keyword evidence="11 17" id="KW-0342">GTP-binding</keyword>
<sequence>MALWLWGWLDYVLDYLGTDYLGFAQKKARIVFLGLDNVGKTTLMRRIRDDTVHTHAPTYHPTSEEFSVGGVRITAFDLGGHEQVRRVWKEYLPCVDAVIFVVDASDRSRIPEARIELEALLIEEAMAQCPFLVIGNKIDREGALSEATLNTFLGLDRFCTGKTPAEVVGSRPVETFMCSVVHGVGYGAALRWLAAHLH</sequence>
<evidence type="ECO:0000313" key="21">
    <source>
        <dbReference type="Proteomes" id="UP001175271"/>
    </source>
</evidence>
<keyword evidence="9 19" id="KW-0653">Protein transport</keyword>
<dbReference type="GO" id="GO:0046872">
    <property type="term" value="F:metal ion binding"/>
    <property type="evidence" value="ECO:0007669"/>
    <property type="project" value="UniProtKB-KW"/>
</dbReference>
<keyword evidence="15" id="KW-0479">Metal-binding</keyword>
<dbReference type="CDD" id="cd00879">
    <property type="entry name" value="Sar1"/>
    <property type="match status" value="1"/>
</dbReference>
<feature type="binding site" evidence="16">
    <location>
        <position position="41"/>
    </location>
    <ligand>
        <name>GTP</name>
        <dbReference type="ChEBI" id="CHEBI:37565"/>
    </ligand>
</feature>
<dbReference type="GO" id="GO:0005525">
    <property type="term" value="F:GTP binding"/>
    <property type="evidence" value="ECO:0007669"/>
    <property type="project" value="UniProtKB-KW"/>
</dbReference>
<evidence type="ECO:0000256" key="8">
    <source>
        <dbReference type="ARBA" id="ARBA00022892"/>
    </source>
</evidence>
<feature type="binding site" evidence="16">
    <location>
        <position position="181"/>
    </location>
    <ligand>
        <name>GTP</name>
        <dbReference type="ChEBI" id="CHEBI:37565"/>
    </ligand>
</feature>
<dbReference type="InterPro" id="IPR006689">
    <property type="entry name" value="Small_GTPase_ARF/SAR"/>
</dbReference>
<keyword evidence="4 19" id="KW-0813">Transport</keyword>
<dbReference type="EMBL" id="JAUCMV010000004">
    <property type="protein sequence ID" value="KAK0403572.1"/>
    <property type="molecule type" value="Genomic_DNA"/>
</dbReference>
<dbReference type="FunFam" id="3.40.50.300:FF:000161">
    <property type="entry name" value="Small COPII coat GTPase"/>
    <property type="match status" value="1"/>
</dbReference>
<evidence type="ECO:0000256" key="17">
    <source>
        <dbReference type="PIRSR" id="PIRSR606689-1"/>
    </source>
</evidence>
<dbReference type="PANTHER" id="PTHR45684">
    <property type="entry name" value="RE74312P"/>
    <property type="match status" value="1"/>
</dbReference>
<dbReference type="SMART" id="SM00178">
    <property type="entry name" value="SAR"/>
    <property type="match status" value="1"/>
</dbReference>
<keyword evidence="8 19" id="KW-0931">ER-Golgi transport</keyword>